<keyword evidence="2" id="KW-1185">Reference proteome</keyword>
<dbReference type="OrthoDB" id="2941639at2"/>
<evidence type="ECO:0000313" key="2">
    <source>
        <dbReference type="Proteomes" id="UP000051888"/>
    </source>
</evidence>
<sequence length="83" mass="9769">MLFKSLEFKTNNGQKVKITDIPVLNEASPLFYKINIKLAQLVRQIHTSKNVKTTYSFRDYLKTVLRWPDYELIYQSTSLKNNA</sequence>
<dbReference type="Pfam" id="PF10751">
    <property type="entry name" value="DUF2535"/>
    <property type="match status" value="1"/>
</dbReference>
<dbReference type="InterPro" id="IPR019687">
    <property type="entry name" value="DUF2535"/>
</dbReference>
<dbReference type="AlphaFoldDB" id="A0A0Q3TJP9"/>
<reference evidence="1 2" key="1">
    <citation type="submission" date="2015-09" db="EMBL/GenBank/DDBJ databases">
        <title>Genome sequencing project for genomic taxonomy and phylogenomics of Bacillus-like bacteria.</title>
        <authorList>
            <person name="Liu B."/>
            <person name="Wang J."/>
            <person name="Zhu Y."/>
            <person name="Liu G."/>
            <person name="Chen Q."/>
            <person name="Chen Z."/>
            <person name="Lan J."/>
            <person name="Che J."/>
            <person name="Ge C."/>
            <person name="Shi H."/>
            <person name="Pan Z."/>
            <person name="Liu X."/>
        </authorList>
    </citation>
    <scope>NUCLEOTIDE SEQUENCE [LARGE SCALE GENOMIC DNA]</scope>
    <source>
        <strain evidence="1 2">LMG 18435</strain>
    </source>
</reference>
<dbReference type="RefSeq" id="WP_055739505.1">
    <property type="nucleotide sequence ID" value="NZ_JAAIWL010000013.1"/>
</dbReference>
<accession>A0A0Q3TJP9</accession>
<organism evidence="1 2">
    <name type="scientific">Heyndrickxia shackletonii</name>
    <dbReference type="NCBI Taxonomy" id="157838"/>
    <lineage>
        <taxon>Bacteria</taxon>
        <taxon>Bacillati</taxon>
        <taxon>Bacillota</taxon>
        <taxon>Bacilli</taxon>
        <taxon>Bacillales</taxon>
        <taxon>Bacillaceae</taxon>
        <taxon>Heyndrickxia</taxon>
    </lineage>
</organism>
<gene>
    <name evidence="1" type="ORF">AN964_09830</name>
</gene>
<dbReference type="EMBL" id="LJJC01000004">
    <property type="protein sequence ID" value="KQL53769.1"/>
    <property type="molecule type" value="Genomic_DNA"/>
</dbReference>
<name>A0A0Q3TJP9_9BACI</name>
<comment type="caution">
    <text evidence="1">The sequence shown here is derived from an EMBL/GenBank/DDBJ whole genome shotgun (WGS) entry which is preliminary data.</text>
</comment>
<dbReference type="Proteomes" id="UP000051888">
    <property type="component" value="Unassembled WGS sequence"/>
</dbReference>
<dbReference type="PATRIC" id="fig|157838.3.peg.2157"/>
<evidence type="ECO:0008006" key="3">
    <source>
        <dbReference type="Google" id="ProtNLM"/>
    </source>
</evidence>
<proteinExistence type="predicted"/>
<evidence type="ECO:0000313" key="1">
    <source>
        <dbReference type="EMBL" id="KQL53769.1"/>
    </source>
</evidence>
<protein>
    <recommendedName>
        <fullName evidence="3">DUF2535 family protein</fullName>
    </recommendedName>
</protein>
<dbReference type="STRING" id="157838.AN964_09830"/>